<dbReference type="NCBIfam" id="TIGR02532">
    <property type="entry name" value="IV_pilin_GFxxxE"/>
    <property type="match status" value="1"/>
</dbReference>
<evidence type="ECO:0000256" key="4">
    <source>
        <dbReference type="ARBA" id="ARBA00022989"/>
    </source>
</evidence>
<dbReference type="Gene3D" id="3.30.700.10">
    <property type="entry name" value="Glycoprotein, Type 4 Pilin"/>
    <property type="match status" value="1"/>
</dbReference>
<reference evidence="7 8" key="1">
    <citation type="journal article" date="2020" name="J Geophys Res Biogeosci">
        <title>Magnetotaxis as an Adaptation to Enable Bacterial Shuttling of Microbial Sulfur and Sulfur Cycling Across Aquatic Oxic#Anoxic Interfaces.</title>
        <authorList>
            <person name="Li J."/>
            <person name="Liu P."/>
            <person name="Wang J."/>
            <person name="Roberts A.P."/>
            <person name="Pan Y."/>
        </authorList>
    </citation>
    <scope>NUCLEOTIDE SEQUENCE [LARGE SCALE GENOMIC DNA]</scope>
    <source>
        <strain evidence="7 8">MYR-1_YQ</strain>
    </source>
</reference>
<dbReference type="Pfam" id="PF07963">
    <property type="entry name" value="N_methyl"/>
    <property type="match status" value="1"/>
</dbReference>
<evidence type="ECO:0000256" key="1">
    <source>
        <dbReference type="ARBA" id="ARBA00004167"/>
    </source>
</evidence>
<evidence type="ECO:0000313" key="8">
    <source>
        <dbReference type="Proteomes" id="UP001196980"/>
    </source>
</evidence>
<protein>
    <submittedName>
        <fullName evidence="7">Prepilin-type N-terminal cleavage/methylation domain-containing protein</fullName>
    </submittedName>
</protein>
<evidence type="ECO:0000256" key="2">
    <source>
        <dbReference type="ARBA" id="ARBA00022481"/>
    </source>
</evidence>
<proteinExistence type="predicted"/>
<dbReference type="EMBL" id="JABXWD010000080">
    <property type="protein sequence ID" value="MBV6341194.1"/>
    <property type="molecule type" value="Genomic_DNA"/>
</dbReference>
<feature type="transmembrane region" description="Helical" evidence="6">
    <location>
        <begin position="20"/>
        <end position="40"/>
    </location>
</feature>
<dbReference type="RefSeq" id="WP_218251821.1">
    <property type="nucleotide sequence ID" value="NZ_JABXWD010000080.1"/>
</dbReference>
<keyword evidence="2" id="KW-0488">Methylation</keyword>
<evidence type="ECO:0000256" key="5">
    <source>
        <dbReference type="ARBA" id="ARBA00023136"/>
    </source>
</evidence>
<accession>A0ABS6RX26</accession>
<keyword evidence="5 6" id="KW-0472">Membrane</keyword>
<keyword evidence="4 6" id="KW-1133">Transmembrane helix</keyword>
<organism evidence="7 8">
    <name type="scientific">Candidatus Magnetobacterium casense</name>
    <dbReference type="NCBI Taxonomy" id="1455061"/>
    <lineage>
        <taxon>Bacteria</taxon>
        <taxon>Pseudomonadati</taxon>
        <taxon>Nitrospirota</taxon>
        <taxon>Thermodesulfovibrionia</taxon>
        <taxon>Thermodesulfovibrionales</taxon>
        <taxon>Candidatus Magnetobacteriaceae</taxon>
        <taxon>Candidatus Magnetobacterium</taxon>
    </lineage>
</organism>
<dbReference type="InterPro" id="IPR012902">
    <property type="entry name" value="N_methyl_site"/>
</dbReference>
<sequence length="182" mass="19552">MIQRTRLLFVGNDNGGFTLVELLVVIAIIGILTSIGAMMYMGNRDKAAVRTIEASAKGAVADIQQYLDAYHAKGPFIVVDATGTEICVQYGNPGAFNTCQAIFNQSNNGNVYNNINDIVNYVLAHHQGRKEVDPHSGSTFMFVNTATPWTIALTPLGTSGISIVGYAESITTPIFSYSVVGR</sequence>
<dbReference type="PANTHER" id="PTHR30093:SF44">
    <property type="entry name" value="TYPE II SECRETION SYSTEM CORE PROTEIN G"/>
    <property type="match status" value="1"/>
</dbReference>
<dbReference type="InterPro" id="IPR045584">
    <property type="entry name" value="Pilin-like"/>
</dbReference>
<evidence type="ECO:0000256" key="6">
    <source>
        <dbReference type="SAM" id="Phobius"/>
    </source>
</evidence>
<keyword evidence="8" id="KW-1185">Reference proteome</keyword>
<comment type="subcellular location">
    <subcellularLocation>
        <location evidence="1">Membrane</location>
        <topology evidence="1">Single-pass membrane protein</topology>
    </subcellularLocation>
</comment>
<name>A0ABS6RX26_9BACT</name>
<gene>
    <name evidence="7" type="ORF">HWQ67_06310</name>
</gene>
<dbReference type="Proteomes" id="UP001196980">
    <property type="component" value="Unassembled WGS sequence"/>
</dbReference>
<keyword evidence="3 6" id="KW-0812">Transmembrane</keyword>
<evidence type="ECO:0000313" key="7">
    <source>
        <dbReference type="EMBL" id="MBV6341194.1"/>
    </source>
</evidence>
<comment type="caution">
    <text evidence="7">The sequence shown here is derived from an EMBL/GenBank/DDBJ whole genome shotgun (WGS) entry which is preliminary data.</text>
</comment>
<dbReference type="PANTHER" id="PTHR30093">
    <property type="entry name" value="GENERAL SECRETION PATHWAY PROTEIN G"/>
    <property type="match status" value="1"/>
</dbReference>
<evidence type="ECO:0000256" key="3">
    <source>
        <dbReference type="ARBA" id="ARBA00022692"/>
    </source>
</evidence>
<dbReference type="SUPFAM" id="SSF54523">
    <property type="entry name" value="Pili subunits"/>
    <property type="match status" value="1"/>
</dbReference>